<evidence type="ECO:0000256" key="2">
    <source>
        <dbReference type="ARBA" id="ARBA00022679"/>
    </source>
</evidence>
<dbReference type="GO" id="GO:0046983">
    <property type="term" value="F:protein dimerization activity"/>
    <property type="evidence" value="ECO:0007669"/>
    <property type="project" value="InterPro"/>
</dbReference>
<dbReference type="InterPro" id="IPR036388">
    <property type="entry name" value="WH-like_DNA-bd_sf"/>
</dbReference>
<dbReference type="GO" id="GO:0032259">
    <property type="term" value="P:methylation"/>
    <property type="evidence" value="ECO:0007669"/>
    <property type="project" value="UniProtKB-KW"/>
</dbReference>
<dbReference type="RefSeq" id="WP_068903255.1">
    <property type="nucleotide sequence ID" value="NZ_BDCX01000019.1"/>
</dbReference>
<dbReference type="GO" id="GO:0008171">
    <property type="term" value="F:O-methyltransferase activity"/>
    <property type="evidence" value="ECO:0007669"/>
    <property type="project" value="InterPro"/>
</dbReference>
<proteinExistence type="predicted"/>
<feature type="domain" description="O-methyltransferase dimerisation" evidence="5">
    <location>
        <begin position="29"/>
        <end position="97"/>
    </location>
</feature>
<dbReference type="PROSITE" id="PS51683">
    <property type="entry name" value="SAM_OMT_II"/>
    <property type="match status" value="1"/>
</dbReference>
<organism evidence="6 7">
    <name type="scientific">Planomonospora sphaerica</name>
    <dbReference type="NCBI Taxonomy" id="161355"/>
    <lineage>
        <taxon>Bacteria</taxon>
        <taxon>Bacillati</taxon>
        <taxon>Actinomycetota</taxon>
        <taxon>Actinomycetes</taxon>
        <taxon>Streptosporangiales</taxon>
        <taxon>Streptosporangiaceae</taxon>
        <taxon>Planomonospora</taxon>
    </lineage>
</organism>
<feature type="domain" description="O-methyltransferase C-terminal" evidence="4">
    <location>
        <begin position="174"/>
        <end position="321"/>
    </location>
</feature>
<dbReference type="AlphaFoldDB" id="A0A171DNT8"/>
<reference evidence="7" key="2">
    <citation type="submission" date="2016-04" db="EMBL/GenBank/DDBJ databases">
        <title>Planomonospora sphaerica JCM9374 whole genome shotgun sequence.</title>
        <authorList>
            <person name="Suzuki T."/>
            <person name="Dohra H."/>
            <person name="Kodani S."/>
        </authorList>
    </citation>
    <scope>NUCLEOTIDE SEQUENCE [LARGE SCALE GENOMIC DNA]</scope>
    <source>
        <strain evidence="7">JCM 9374</strain>
    </source>
</reference>
<dbReference type="PANTHER" id="PTHR43712:SF2">
    <property type="entry name" value="O-METHYLTRANSFERASE CICE"/>
    <property type="match status" value="1"/>
</dbReference>
<dbReference type="InterPro" id="IPR036390">
    <property type="entry name" value="WH_DNA-bd_sf"/>
</dbReference>
<reference evidence="6 7" key="1">
    <citation type="journal article" date="2016" name="Genome Announc.">
        <title>Draft Genome Sequence of Planomonospora sphaerica JCM9374, a Rare Actinomycete.</title>
        <authorList>
            <person name="Dohra H."/>
            <person name="Suzuki T."/>
            <person name="Inoue Y."/>
            <person name="Kodani S."/>
        </authorList>
    </citation>
    <scope>NUCLEOTIDE SEQUENCE [LARGE SCALE GENOMIC DNA]</scope>
    <source>
        <strain evidence="6 7">JCM 9374</strain>
    </source>
</reference>
<evidence type="ECO:0000256" key="3">
    <source>
        <dbReference type="ARBA" id="ARBA00022691"/>
    </source>
</evidence>
<dbReference type="InterPro" id="IPR001077">
    <property type="entry name" value="COMT_C"/>
</dbReference>
<comment type="caution">
    <text evidence="6">The sequence shown here is derived from an EMBL/GenBank/DDBJ whole genome shotgun (WGS) entry which is preliminary data.</text>
</comment>
<keyword evidence="3" id="KW-0949">S-adenosyl-L-methionine</keyword>
<dbReference type="Pfam" id="PF08100">
    <property type="entry name" value="Dimerisation"/>
    <property type="match status" value="1"/>
</dbReference>
<accession>A0A171DNT8</accession>
<dbReference type="Proteomes" id="UP000077701">
    <property type="component" value="Unassembled WGS sequence"/>
</dbReference>
<dbReference type="PANTHER" id="PTHR43712">
    <property type="entry name" value="PUTATIVE (AFU_ORTHOLOGUE AFUA_4G14580)-RELATED"/>
    <property type="match status" value="1"/>
</dbReference>
<evidence type="ECO:0000256" key="1">
    <source>
        <dbReference type="ARBA" id="ARBA00022603"/>
    </source>
</evidence>
<dbReference type="Gene3D" id="1.10.10.10">
    <property type="entry name" value="Winged helix-like DNA-binding domain superfamily/Winged helix DNA-binding domain"/>
    <property type="match status" value="1"/>
</dbReference>
<dbReference type="SUPFAM" id="SSF46785">
    <property type="entry name" value="Winged helix' DNA-binding domain"/>
    <property type="match status" value="1"/>
</dbReference>
<name>A0A171DNT8_9ACTN</name>
<dbReference type="InterPro" id="IPR012967">
    <property type="entry name" value="COMT_dimerisation"/>
</dbReference>
<dbReference type="EMBL" id="BDCX01000019">
    <property type="protein sequence ID" value="GAT70721.1"/>
    <property type="molecule type" value="Genomic_DNA"/>
</dbReference>
<gene>
    <name evidence="6" type="ORF">PS9374_06407</name>
</gene>
<protein>
    <submittedName>
        <fullName evidence="6">Type 12 methyltransferase</fullName>
    </submittedName>
</protein>
<evidence type="ECO:0000259" key="4">
    <source>
        <dbReference type="Pfam" id="PF00891"/>
    </source>
</evidence>
<sequence>MPLDLPPDEAATLRRGEGPAVQIDLIQTMIFHAAVAALRLGVFSALERGPRELGALAGELAVDEANLRALLRLLVTGGYLAEGEDGYERTPAGAWLAGPDDGFGAVLDFWHSLIGGLWQGLEETVRTGKPQRDFYAWLQERPDVLTGFQGVQLRIAEWLEEEVLELAGPPGEPARLLDLGGGHARYSLAYCRRHLGLSATVLDLPEALEPGRAAVEDAGLAERFTFLPGDLRTAEAPGGQDVVLLFNVLHGFPADTARALVGRAAGALRPGGRLIVMETLPDPVGSVREEAFTRGFDLNLIHTQGGRLHPVETIAGWMEAAGCGSVERRDLTRSAAFCLLVADREG</sequence>
<evidence type="ECO:0000313" key="7">
    <source>
        <dbReference type="Proteomes" id="UP000077701"/>
    </source>
</evidence>
<dbReference type="InterPro" id="IPR029063">
    <property type="entry name" value="SAM-dependent_MTases_sf"/>
</dbReference>
<dbReference type="OrthoDB" id="582216at2"/>
<evidence type="ECO:0000259" key="5">
    <source>
        <dbReference type="Pfam" id="PF08100"/>
    </source>
</evidence>
<dbReference type="STRING" id="161355.PS9374_06407"/>
<dbReference type="SUPFAM" id="SSF53335">
    <property type="entry name" value="S-adenosyl-L-methionine-dependent methyltransferases"/>
    <property type="match status" value="1"/>
</dbReference>
<keyword evidence="2 6" id="KW-0808">Transferase</keyword>
<dbReference type="InterPro" id="IPR016461">
    <property type="entry name" value="COMT-like"/>
</dbReference>
<dbReference type="Gene3D" id="3.40.50.150">
    <property type="entry name" value="Vaccinia Virus protein VP39"/>
    <property type="match status" value="1"/>
</dbReference>
<evidence type="ECO:0000313" key="6">
    <source>
        <dbReference type="EMBL" id="GAT70721.1"/>
    </source>
</evidence>
<keyword evidence="7" id="KW-1185">Reference proteome</keyword>
<keyword evidence="1 6" id="KW-0489">Methyltransferase</keyword>
<dbReference type="Pfam" id="PF00891">
    <property type="entry name" value="Methyltransf_2"/>
    <property type="match status" value="1"/>
</dbReference>
<dbReference type="CDD" id="cd02440">
    <property type="entry name" value="AdoMet_MTases"/>
    <property type="match status" value="1"/>
</dbReference>